<dbReference type="EMBL" id="AMZH03013176">
    <property type="protein sequence ID" value="RRT49699.1"/>
    <property type="molecule type" value="Genomic_DNA"/>
</dbReference>
<name>A0A426YD66_ENSVE</name>
<accession>A0A426YD66</accession>
<protein>
    <submittedName>
        <fullName evidence="1">Uncharacterized protein</fullName>
    </submittedName>
</protein>
<sequence length="102" mass="11726">MEGLIPYIYRAIKRRKAPRYYRSMSTGASQWFGIPNTTKFLRPTPIKLGSFHEDENGHRRQYSLEDFSEPPFSPDKAGRHGRLVKETRFGSSRFLACITGAS</sequence>
<dbReference type="AlphaFoldDB" id="A0A426YD66"/>
<evidence type="ECO:0000313" key="1">
    <source>
        <dbReference type="EMBL" id="RRT49699.1"/>
    </source>
</evidence>
<proteinExistence type="predicted"/>
<dbReference type="PANTHER" id="PTHR35485:SF4">
    <property type="entry name" value="EXPRESSED PROTEIN"/>
    <property type="match status" value="1"/>
</dbReference>
<evidence type="ECO:0000313" key="2">
    <source>
        <dbReference type="Proteomes" id="UP000287651"/>
    </source>
</evidence>
<gene>
    <name evidence="1" type="ORF">B296_00021318</name>
</gene>
<reference evidence="1 2" key="1">
    <citation type="journal article" date="2014" name="Agronomy (Basel)">
        <title>A Draft Genome Sequence for Ensete ventricosum, the Drought-Tolerant Tree Against Hunger.</title>
        <authorList>
            <person name="Harrison J."/>
            <person name="Moore K.A."/>
            <person name="Paszkiewicz K."/>
            <person name="Jones T."/>
            <person name="Grant M."/>
            <person name="Ambacheew D."/>
            <person name="Muzemil S."/>
            <person name="Studholme D.J."/>
        </authorList>
    </citation>
    <scope>NUCLEOTIDE SEQUENCE [LARGE SCALE GENOMIC DNA]</scope>
</reference>
<dbReference type="Proteomes" id="UP000287651">
    <property type="component" value="Unassembled WGS sequence"/>
</dbReference>
<organism evidence="1 2">
    <name type="scientific">Ensete ventricosum</name>
    <name type="common">Abyssinian banana</name>
    <name type="synonym">Musa ensete</name>
    <dbReference type="NCBI Taxonomy" id="4639"/>
    <lineage>
        <taxon>Eukaryota</taxon>
        <taxon>Viridiplantae</taxon>
        <taxon>Streptophyta</taxon>
        <taxon>Embryophyta</taxon>
        <taxon>Tracheophyta</taxon>
        <taxon>Spermatophyta</taxon>
        <taxon>Magnoliopsida</taxon>
        <taxon>Liliopsida</taxon>
        <taxon>Zingiberales</taxon>
        <taxon>Musaceae</taxon>
        <taxon>Ensete</taxon>
    </lineage>
</organism>
<comment type="caution">
    <text evidence="1">The sequence shown here is derived from an EMBL/GenBank/DDBJ whole genome shotgun (WGS) entry which is preliminary data.</text>
</comment>
<dbReference type="PANTHER" id="PTHR35485">
    <property type="entry name" value="OS01G0888900 PROTEIN"/>
    <property type="match status" value="1"/>
</dbReference>